<feature type="region of interest" description="Disordered" evidence="1">
    <location>
        <begin position="1"/>
        <end position="62"/>
    </location>
</feature>
<feature type="region of interest" description="Disordered" evidence="1">
    <location>
        <begin position="86"/>
        <end position="107"/>
    </location>
</feature>
<feature type="compositionally biased region" description="Polar residues" evidence="1">
    <location>
        <begin position="13"/>
        <end position="37"/>
    </location>
</feature>
<sequence>MDSGRIQDGRASLTLTHGGDSSTGSCGRVTQTNQQLPSHEGPGNATQAERGRSRSPAEQPENIMIVRLKAFSHFDRQTAAERGSIVCPAQRWSNPPPPWRDTLLPTS</sequence>
<evidence type="ECO:0000256" key="1">
    <source>
        <dbReference type="SAM" id="MobiDB-lite"/>
    </source>
</evidence>
<accession>A0A9N7VP01</accession>
<organism evidence="2 3">
    <name type="scientific">Pleuronectes platessa</name>
    <name type="common">European plaice</name>
    <dbReference type="NCBI Taxonomy" id="8262"/>
    <lineage>
        <taxon>Eukaryota</taxon>
        <taxon>Metazoa</taxon>
        <taxon>Chordata</taxon>
        <taxon>Craniata</taxon>
        <taxon>Vertebrata</taxon>
        <taxon>Euteleostomi</taxon>
        <taxon>Actinopterygii</taxon>
        <taxon>Neopterygii</taxon>
        <taxon>Teleostei</taxon>
        <taxon>Neoteleostei</taxon>
        <taxon>Acanthomorphata</taxon>
        <taxon>Carangaria</taxon>
        <taxon>Pleuronectiformes</taxon>
        <taxon>Pleuronectoidei</taxon>
        <taxon>Pleuronectidae</taxon>
        <taxon>Pleuronectes</taxon>
    </lineage>
</organism>
<reference evidence="2" key="1">
    <citation type="submission" date="2020-03" db="EMBL/GenBank/DDBJ databases">
        <authorList>
            <person name="Weist P."/>
        </authorList>
    </citation>
    <scope>NUCLEOTIDE SEQUENCE</scope>
</reference>
<dbReference type="EMBL" id="CADEAL010004269">
    <property type="protein sequence ID" value="CAB1455751.1"/>
    <property type="molecule type" value="Genomic_DNA"/>
</dbReference>
<dbReference type="AlphaFoldDB" id="A0A9N7VP01"/>
<comment type="caution">
    <text evidence="2">The sequence shown here is derived from an EMBL/GenBank/DDBJ whole genome shotgun (WGS) entry which is preliminary data.</text>
</comment>
<evidence type="ECO:0000313" key="2">
    <source>
        <dbReference type="EMBL" id="CAB1455751.1"/>
    </source>
</evidence>
<gene>
    <name evidence="2" type="ORF">PLEPLA_LOCUS43532</name>
</gene>
<name>A0A9N7VP01_PLEPL</name>
<protein>
    <submittedName>
        <fullName evidence="2">Uncharacterized protein</fullName>
    </submittedName>
</protein>
<dbReference type="Proteomes" id="UP001153269">
    <property type="component" value="Unassembled WGS sequence"/>
</dbReference>
<evidence type="ECO:0000313" key="3">
    <source>
        <dbReference type="Proteomes" id="UP001153269"/>
    </source>
</evidence>
<keyword evidence="3" id="KW-1185">Reference proteome</keyword>
<proteinExistence type="predicted"/>